<evidence type="ECO:0000313" key="1">
    <source>
        <dbReference type="EMBL" id="EAS02756.1"/>
    </source>
</evidence>
<gene>
    <name evidence="1" type="ORF">TTHERM_00348460</name>
</gene>
<name>I7MHA6_TETTS</name>
<evidence type="ECO:0000313" key="2">
    <source>
        <dbReference type="Proteomes" id="UP000009168"/>
    </source>
</evidence>
<dbReference type="Proteomes" id="UP000009168">
    <property type="component" value="Unassembled WGS sequence"/>
</dbReference>
<organism evidence="1 2">
    <name type="scientific">Tetrahymena thermophila (strain SB210)</name>
    <dbReference type="NCBI Taxonomy" id="312017"/>
    <lineage>
        <taxon>Eukaryota</taxon>
        <taxon>Sar</taxon>
        <taxon>Alveolata</taxon>
        <taxon>Ciliophora</taxon>
        <taxon>Intramacronucleata</taxon>
        <taxon>Oligohymenophorea</taxon>
        <taxon>Hymenostomatida</taxon>
        <taxon>Tetrahymenina</taxon>
        <taxon>Tetrahymenidae</taxon>
        <taxon>Tetrahymena</taxon>
    </lineage>
</organism>
<protein>
    <submittedName>
        <fullName evidence="1">Uncharacterized protein</fullName>
    </submittedName>
</protein>
<dbReference type="RefSeq" id="XP_001023001.1">
    <property type="nucleotide sequence ID" value="XM_001023001.1"/>
</dbReference>
<proteinExistence type="predicted"/>
<dbReference type="HOGENOM" id="CLU_1781193_0_0_1"/>
<dbReference type="GeneID" id="7836869"/>
<dbReference type="EMBL" id="GG662523">
    <property type="protein sequence ID" value="EAS02756.1"/>
    <property type="molecule type" value="Genomic_DNA"/>
</dbReference>
<dbReference type="KEGG" id="tet:TTHERM_00348460"/>
<keyword evidence="2" id="KW-1185">Reference proteome</keyword>
<dbReference type="InParanoid" id="I7MHA6"/>
<dbReference type="AlphaFoldDB" id="I7MHA6"/>
<reference evidence="2" key="1">
    <citation type="journal article" date="2006" name="PLoS Biol.">
        <title>Macronuclear genome sequence of the ciliate Tetrahymena thermophila, a model eukaryote.</title>
        <authorList>
            <person name="Eisen J.A."/>
            <person name="Coyne R.S."/>
            <person name="Wu M."/>
            <person name="Wu D."/>
            <person name="Thiagarajan M."/>
            <person name="Wortman J.R."/>
            <person name="Badger J.H."/>
            <person name="Ren Q."/>
            <person name="Amedeo P."/>
            <person name="Jones K.M."/>
            <person name="Tallon L.J."/>
            <person name="Delcher A.L."/>
            <person name="Salzberg S.L."/>
            <person name="Silva J.C."/>
            <person name="Haas B.J."/>
            <person name="Majoros W.H."/>
            <person name="Farzad M."/>
            <person name="Carlton J.M."/>
            <person name="Smith R.K. Jr."/>
            <person name="Garg J."/>
            <person name="Pearlman R.E."/>
            <person name="Karrer K.M."/>
            <person name="Sun L."/>
            <person name="Manning G."/>
            <person name="Elde N.C."/>
            <person name="Turkewitz A.P."/>
            <person name="Asai D.J."/>
            <person name="Wilkes D.E."/>
            <person name="Wang Y."/>
            <person name="Cai H."/>
            <person name="Collins K."/>
            <person name="Stewart B.A."/>
            <person name="Lee S.R."/>
            <person name="Wilamowska K."/>
            <person name="Weinberg Z."/>
            <person name="Ruzzo W.L."/>
            <person name="Wloga D."/>
            <person name="Gaertig J."/>
            <person name="Frankel J."/>
            <person name="Tsao C.-C."/>
            <person name="Gorovsky M.A."/>
            <person name="Keeling P.J."/>
            <person name="Waller R.F."/>
            <person name="Patron N.J."/>
            <person name="Cherry J.M."/>
            <person name="Stover N.A."/>
            <person name="Krieger C.J."/>
            <person name="del Toro C."/>
            <person name="Ryder H.F."/>
            <person name="Williamson S.C."/>
            <person name="Barbeau R.A."/>
            <person name="Hamilton E.P."/>
            <person name="Orias E."/>
        </authorList>
    </citation>
    <scope>NUCLEOTIDE SEQUENCE [LARGE SCALE GENOMIC DNA]</scope>
    <source>
        <strain evidence="2">SB210</strain>
    </source>
</reference>
<accession>I7MHA6</accession>
<sequence length="146" mass="17032">MITTPLFSFEILLASYFIKINPTLSCKKKGLEIISRHRIYHRASTKSKKDVTNIYTITNQISSEEALLVNLQECQLECSGSDQLFKQYVTKQRVECIIMLINLENLQPDFQIYLVIEMQNRIICTINICIQLSARKKQQINKFIQI</sequence>